<reference evidence="8 9" key="1">
    <citation type="journal article" date="2015" name="Plant Cell">
        <title>Oil accumulation by the oleaginous diatom Fistulifera solaris as revealed by the genome and transcriptome.</title>
        <authorList>
            <person name="Tanaka T."/>
            <person name="Maeda Y."/>
            <person name="Veluchamy A."/>
            <person name="Tanaka M."/>
            <person name="Abida H."/>
            <person name="Marechal E."/>
            <person name="Bowler C."/>
            <person name="Muto M."/>
            <person name="Sunaga Y."/>
            <person name="Tanaka M."/>
            <person name="Yoshino T."/>
            <person name="Taniguchi T."/>
            <person name="Fukuda Y."/>
            <person name="Nemoto M."/>
            <person name="Matsumoto M."/>
            <person name="Wong P.S."/>
            <person name="Aburatani S."/>
            <person name="Fujibuchi W."/>
        </authorList>
    </citation>
    <scope>NUCLEOTIDE SEQUENCE [LARGE SCALE GENOMIC DNA]</scope>
    <source>
        <strain evidence="8 9">JPCC DA0580</strain>
    </source>
</reference>
<feature type="transmembrane region" description="Helical" evidence="7">
    <location>
        <begin position="344"/>
        <end position="366"/>
    </location>
</feature>
<evidence type="ECO:0000256" key="7">
    <source>
        <dbReference type="SAM" id="Phobius"/>
    </source>
</evidence>
<feature type="region of interest" description="Disordered" evidence="6">
    <location>
        <begin position="156"/>
        <end position="182"/>
    </location>
</feature>
<comment type="caution">
    <text evidence="8">The sequence shown here is derived from an EMBL/GenBank/DDBJ whole genome shotgun (WGS) entry which is preliminary data.</text>
</comment>
<feature type="transmembrane region" description="Helical" evidence="7">
    <location>
        <begin position="320"/>
        <end position="338"/>
    </location>
</feature>
<feature type="compositionally biased region" description="Basic and acidic residues" evidence="6">
    <location>
        <begin position="432"/>
        <end position="443"/>
    </location>
</feature>
<proteinExistence type="inferred from homology"/>
<sequence length="456" mass="50684">MTDFGNQYMVFREEKKTHTKVRPPSFKNIQEGNEPRLAVIRYFLDRPGYGLHNSVARIWFDPPEICSPAHVSLFLKQQDIALPGLLVEVYLDKFQSFMLIEGCEASGIEWDFSESSPQNPGILNIRLTDLQSPHWQEDLSLSFKPSMIASTAGSTATSQSSKSLGDSMPTASHCNEKKGGPEHANSVPLGLFSFSLMVGLETTALMGTLFPGSVEPSFRLAWGPYMFFVGGLLQVIVGTLQVFRNNLYGAVAFLGFGTFWFSNGTESILEVYFASEGTVAESLLEGPVDNVGSFVRVLFVFLFTCALWKQTFLMSKLSTALISLLCAKLIVHAFRLLRDDQDGALAYMQLIIGWLTSAFAFWMFLVEFTNGVYKKQVYPTYKWSEEHSPEEVFGASGNVGTLQSKAARLRQAKFLNYHRKVHTSLPRGEKFGGCDVSENKGDNGELTTTKDTSKTS</sequence>
<comment type="similarity">
    <text evidence="2">Belongs to the acetate uptake transporter (AceTr) (TC 2.A.96) family.</text>
</comment>
<dbReference type="PANTHER" id="PTHR30178">
    <property type="entry name" value="INNER MEMBRANE PROTEIN YAAH"/>
    <property type="match status" value="1"/>
</dbReference>
<feature type="region of interest" description="Disordered" evidence="6">
    <location>
        <begin position="432"/>
        <end position="456"/>
    </location>
</feature>
<dbReference type="GO" id="GO:0005886">
    <property type="term" value="C:plasma membrane"/>
    <property type="evidence" value="ECO:0007669"/>
    <property type="project" value="TreeGrafter"/>
</dbReference>
<comment type="subcellular location">
    <subcellularLocation>
        <location evidence="1">Membrane</location>
        <topology evidence="1">Multi-pass membrane protein</topology>
    </subcellularLocation>
</comment>
<feature type="transmembrane region" description="Helical" evidence="7">
    <location>
        <begin position="187"/>
        <end position="210"/>
    </location>
</feature>
<dbReference type="InterPro" id="IPR047623">
    <property type="entry name" value="SatP"/>
</dbReference>
<feature type="transmembrane region" description="Helical" evidence="7">
    <location>
        <begin position="222"/>
        <end position="240"/>
    </location>
</feature>
<gene>
    <name evidence="8" type="ORF">FisN_7Hh234</name>
</gene>
<evidence type="ECO:0000256" key="3">
    <source>
        <dbReference type="ARBA" id="ARBA00022692"/>
    </source>
</evidence>
<evidence type="ECO:0000256" key="4">
    <source>
        <dbReference type="ARBA" id="ARBA00022989"/>
    </source>
</evidence>
<dbReference type="Proteomes" id="UP000198406">
    <property type="component" value="Unassembled WGS sequence"/>
</dbReference>
<dbReference type="InParanoid" id="A0A1Z5KST9"/>
<dbReference type="GO" id="GO:0071422">
    <property type="term" value="P:succinate transmembrane transport"/>
    <property type="evidence" value="ECO:0007669"/>
    <property type="project" value="TreeGrafter"/>
</dbReference>
<evidence type="ECO:0000256" key="6">
    <source>
        <dbReference type="SAM" id="MobiDB-lite"/>
    </source>
</evidence>
<organism evidence="8 9">
    <name type="scientific">Fistulifera solaris</name>
    <name type="common">Oleaginous diatom</name>
    <dbReference type="NCBI Taxonomy" id="1519565"/>
    <lineage>
        <taxon>Eukaryota</taxon>
        <taxon>Sar</taxon>
        <taxon>Stramenopiles</taxon>
        <taxon>Ochrophyta</taxon>
        <taxon>Bacillariophyta</taxon>
        <taxon>Bacillariophyceae</taxon>
        <taxon>Bacillariophycidae</taxon>
        <taxon>Naviculales</taxon>
        <taxon>Naviculaceae</taxon>
        <taxon>Fistulifera</taxon>
    </lineage>
</organism>
<dbReference type="PANTHER" id="PTHR30178:SF3">
    <property type="entry name" value="SUCCINATE-ACETATE_PROTON SYMPORTER SATP"/>
    <property type="match status" value="1"/>
</dbReference>
<name>A0A1Z5KST9_FISSO</name>
<dbReference type="OrthoDB" id="3648309at2759"/>
<evidence type="ECO:0000313" key="8">
    <source>
        <dbReference type="EMBL" id="GAX29165.1"/>
    </source>
</evidence>
<keyword evidence="5 7" id="KW-0472">Membrane</keyword>
<accession>A0A1Z5KST9</accession>
<keyword evidence="3 7" id="KW-0812">Transmembrane</keyword>
<evidence type="ECO:0000313" key="9">
    <source>
        <dbReference type="Proteomes" id="UP000198406"/>
    </source>
</evidence>
<keyword evidence="4 7" id="KW-1133">Transmembrane helix</keyword>
<evidence type="ECO:0000256" key="5">
    <source>
        <dbReference type="ARBA" id="ARBA00023136"/>
    </source>
</evidence>
<keyword evidence="9" id="KW-1185">Reference proteome</keyword>
<protein>
    <submittedName>
        <fullName evidence="8">Uncharacterized protein</fullName>
    </submittedName>
</protein>
<dbReference type="Pfam" id="PF01184">
    <property type="entry name" value="Gpr1_Fun34_YaaH"/>
    <property type="match status" value="1"/>
</dbReference>
<dbReference type="EMBL" id="BDSP01000285">
    <property type="protein sequence ID" value="GAX29165.1"/>
    <property type="molecule type" value="Genomic_DNA"/>
</dbReference>
<evidence type="ECO:0000256" key="1">
    <source>
        <dbReference type="ARBA" id="ARBA00004141"/>
    </source>
</evidence>
<dbReference type="GO" id="GO:0015360">
    <property type="term" value="F:acetate:proton symporter activity"/>
    <property type="evidence" value="ECO:0007669"/>
    <property type="project" value="TreeGrafter"/>
</dbReference>
<evidence type="ECO:0000256" key="2">
    <source>
        <dbReference type="ARBA" id="ARBA00005587"/>
    </source>
</evidence>
<dbReference type="AlphaFoldDB" id="A0A1Z5KST9"/>
<dbReference type="InterPro" id="IPR000791">
    <property type="entry name" value="Gpr1/Fun34/SatP-like"/>
</dbReference>